<name>A0A2U3Q997_9BRAD</name>
<dbReference type="Proteomes" id="UP000246085">
    <property type="component" value="Chromosome BRAD3257"/>
</dbReference>
<accession>A0A2U3Q997</accession>
<feature type="region of interest" description="Disordered" evidence="1">
    <location>
        <begin position="81"/>
        <end position="120"/>
    </location>
</feature>
<dbReference type="KEGG" id="bvz:BRAD3257_7177"/>
<evidence type="ECO:0000256" key="1">
    <source>
        <dbReference type="SAM" id="MobiDB-lite"/>
    </source>
</evidence>
<protein>
    <submittedName>
        <fullName evidence="2">Uncharacterized protein</fullName>
    </submittedName>
</protein>
<sequence>MKKQVGCNSKCSAGSSRETFYHAALDRRCTQSMQIAEVGREYTPYFDGDVGSVSFLRRQPLRCPYTGPEPGAKGFEATVSPRERGVNPIGPNDPFDTKFGYRGTLPRSASETTSGSCQIE</sequence>
<evidence type="ECO:0000313" key="3">
    <source>
        <dbReference type="Proteomes" id="UP000246085"/>
    </source>
</evidence>
<evidence type="ECO:0000313" key="2">
    <source>
        <dbReference type="EMBL" id="SPP97973.1"/>
    </source>
</evidence>
<proteinExistence type="predicted"/>
<dbReference type="EMBL" id="LS398110">
    <property type="protein sequence ID" value="SPP97973.1"/>
    <property type="molecule type" value="Genomic_DNA"/>
</dbReference>
<feature type="compositionally biased region" description="Polar residues" evidence="1">
    <location>
        <begin position="107"/>
        <end position="120"/>
    </location>
</feature>
<gene>
    <name evidence="2" type="ORF">BRAD3257_7177</name>
</gene>
<reference evidence="2 3" key="1">
    <citation type="submission" date="2018-03" db="EMBL/GenBank/DDBJ databases">
        <authorList>
            <person name="Gully D."/>
        </authorList>
    </citation>
    <scope>NUCLEOTIDE SEQUENCE [LARGE SCALE GENOMIC DNA]</scope>
    <source>
        <strain evidence="2">ORS3257</strain>
    </source>
</reference>
<dbReference type="AlphaFoldDB" id="A0A2U3Q997"/>
<organism evidence="2 3">
    <name type="scientific">Bradyrhizobium vignae</name>
    <dbReference type="NCBI Taxonomy" id="1549949"/>
    <lineage>
        <taxon>Bacteria</taxon>
        <taxon>Pseudomonadati</taxon>
        <taxon>Pseudomonadota</taxon>
        <taxon>Alphaproteobacteria</taxon>
        <taxon>Hyphomicrobiales</taxon>
        <taxon>Nitrobacteraceae</taxon>
        <taxon>Bradyrhizobium</taxon>
    </lineage>
</organism>